<sequence length="242" mass="27755">WVGPVWLLYFWGYHFIAKNDINRNQTEKLLIRVQELEKEMQWLEKEQANNKNSNIRENSSGTGNANAHEQRHAALTLVCLVWTRDTKALPEKTGRPPTLTDVGEQTKTLNDFGQVISLDLCFYFPRGRGSEDFNLKGVNDAAKEIHYAHISNQVLPPDFSLLAWAPVEPSFSARFSYHEQTYCHFPFESRAWVRGKDKNLSSYVNVNPLYDGCLFLIAKGVEKPEIIDKSAEHREISPETSL</sequence>
<dbReference type="InterPro" id="IPR020103">
    <property type="entry name" value="PsdUridine_synth_cat_dom_sf"/>
</dbReference>
<dbReference type="GO" id="GO:0001522">
    <property type="term" value="P:pseudouridine synthesis"/>
    <property type="evidence" value="ECO:0007669"/>
    <property type="project" value="InterPro"/>
</dbReference>
<dbReference type="AlphaFoldDB" id="A0A4U1EUY3"/>
<feature type="non-terminal residue" evidence="2">
    <location>
        <position position="1"/>
    </location>
</feature>
<gene>
    <name evidence="2" type="ORF">EI555_016654</name>
</gene>
<feature type="compositionally biased region" description="Polar residues" evidence="1">
    <location>
        <begin position="49"/>
        <end position="67"/>
    </location>
</feature>
<evidence type="ECO:0000313" key="3">
    <source>
        <dbReference type="Proteomes" id="UP000308365"/>
    </source>
</evidence>
<comment type="caution">
    <text evidence="2">The sequence shown here is derived from an EMBL/GenBank/DDBJ whole genome shotgun (WGS) entry which is preliminary data.</text>
</comment>
<dbReference type="SUPFAM" id="SSF55120">
    <property type="entry name" value="Pseudouridine synthase"/>
    <property type="match status" value="1"/>
</dbReference>
<accession>A0A4U1EUY3</accession>
<name>A0A4U1EUY3_MONMO</name>
<dbReference type="GO" id="GO:0009982">
    <property type="term" value="F:pseudouridine synthase activity"/>
    <property type="evidence" value="ECO:0007669"/>
    <property type="project" value="InterPro"/>
</dbReference>
<proteinExistence type="predicted"/>
<feature type="non-terminal residue" evidence="2">
    <location>
        <position position="242"/>
    </location>
</feature>
<evidence type="ECO:0000313" key="2">
    <source>
        <dbReference type="EMBL" id="TKC40137.1"/>
    </source>
</evidence>
<protein>
    <submittedName>
        <fullName evidence="2">Uncharacterized protein</fullName>
    </submittedName>
</protein>
<evidence type="ECO:0000256" key="1">
    <source>
        <dbReference type="SAM" id="MobiDB-lite"/>
    </source>
</evidence>
<dbReference type="Proteomes" id="UP000308365">
    <property type="component" value="Unassembled WGS sequence"/>
</dbReference>
<organism evidence="2 3">
    <name type="scientific">Monodon monoceros</name>
    <name type="common">Narwhal</name>
    <name type="synonym">Ceratodon monodon</name>
    <dbReference type="NCBI Taxonomy" id="40151"/>
    <lineage>
        <taxon>Eukaryota</taxon>
        <taxon>Metazoa</taxon>
        <taxon>Chordata</taxon>
        <taxon>Craniata</taxon>
        <taxon>Vertebrata</taxon>
        <taxon>Euteleostomi</taxon>
        <taxon>Mammalia</taxon>
        <taxon>Eutheria</taxon>
        <taxon>Laurasiatheria</taxon>
        <taxon>Artiodactyla</taxon>
        <taxon>Whippomorpha</taxon>
        <taxon>Cetacea</taxon>
        <taxon>Odontoceti</taxon>
        <taxon>Monodontidae</taxon>
        <taxon>Monodon</taxon>
    </lineage>
</organism>
<feature type="region of interest" description="Disordered" evidence="1">
    <location>
        <begin position="46"/>
        <end position="67"/>
    </location>
</feature>
<dbReference type="EMBL" id="RWIC01000792">
    <property type="protein sequence ID" value="TKC40137.1"/>
    <property type="molecule type" value="Genomic_DNA"/>
</dbReference>
<reference evidence="3" key="1">
    <citation type="journal article" date="2019" name="IScience">
        <title>Narwhal Genome Reveals Long-Term Low Genetic Diversity despite Current Large Abundance Size.</title>
        <authorList>
            <person name="Westbury M.V."/>
            <person name="Petersen B."/>
            <person name="Garde E."/>
            <person name="Heide-Jorgensen M.P."/>
            <person name="Lorenzen E.D."/>
        </authorList>
    </citation>
    <scope>NUCLEOTIDE SEQUENCE [LARGE SCALE GENOMIC DNA]</scope>
</reference>
<dbReference type="GO" id="GO:0003723">
    <property type="term" value="F:RNA binding"/>
    <property type="evidence" value="ECO:0007669"/>
    <property type="project" value="InterPro"/>
</dbReference>